<dbReference type="AlphaFoldDB" id="A0A7W8KHI7"/>
<sequence>MSARPAVPPPPLVTLSEATDTPMLLIGRDGHVWHANAAAGRALVTDPQTLHGRPLHRVLPGLDLVEGAGVVPGPVSWTDPVGGASVNATVVQLDGWSAVTWRDSAYDTLLAATWASEARYRALTEATRQYVWTNSPEGEMRGEQPGWAALTGQSPAEYQGFGWSDRVHPDDRDHAVRAWNDAVARRDRYEVEQRVQVGDGTYRHFLVCGVPLLHDDGRIREWVGLHSDVTELRRAEQELRRWNEDLDRRVADSTRALREANAELDAFSYSVSHDLRAPVRHVLGFTQLLRRRAQDKLDPAEQTLLGRVETAAQHMGSLIDGLLSFAKLSQAPLKTAEVPLDQLVDEVRTALHPEHEDRDVEWQVAPLPAVRGDRQLLKFALINVLSNALKYTSTRNVARIEVGATQHDGAVTLWVRDNGVGFDERYADQLFRVFQRLHHADEFEGLGIGLATVARIVTRHGGRVWAEGAVDRGATFYLGLPGA</sequence>
<evidence type="ECO:0000313" key="14">
    <source>
        <dbReference type="Proteomes" id="UP000619376"/>
    </source>
</evidence>
<dbReference type="GO" id="GO:0000156">
    <property type="term" value="F:phosphorelay response regulator activity"/>
    <property type="evidence" value="ECO:0007669"/>
    <property type="project" value="TreeGrafter"/>
</dbReference>
<dbReference type="SUPFAM" id="SSF47384">
    <property type="entry name" value="Homodimeric domain of signal transducing histidine kinase"/>
    <property type="match status" value="1"/>
</dbReference>
<comment type="caution">
    <text evidence="12">The sequence shown here is derived from an EMBL/GenBank/DDBJ whole genome shotgun (WGS) entry which is preliminary data.</text>
</comment>
<dbReference type="Pfam" id="PF08447">
    <property type="entry name" value="PAS_3"/>
    <property type="match status" value="1"/>
</dbReference>
<dbReference type="PRINTS" id="PR00344">
    <property type="entry name" value="BCTRLSENSOR"/>
</dbReference>
<dbReference type="GO" id="GO:0030295">
    <property type="term" value="F:protein kinase activator activity"/>
    <property type="evidence" value="ECO:0007669"/>
    <property type="project" value="TreeGrafter"/>
</dbReference>
<dbReference type="Proteomes" id="UP000539473">
    <property type="component" value="Unassembled WGS sequence"/>
</dbReference>
<dbReference type="Pfam" id="PF00512">
    <property type="entry name" value="HisKA"/>
    <property type="match status" value="1"/>
</dbReference>
<evidence type="ECO:0000313" key="12">
    <source>
        <dbReference type="EMBL" id="MBB5376634.1"/>
    </source>
</evidence>
<dbReference type="InterPro" id="IPR036890">
    <property type="entry name" value="HATPase_C_sf"/>
</dbReference>
<evidence type="ECO:0000256" key="3">
    <source>
        <dbReference type="ARBA" id="ARBA00022553"/>
    </source>
</evidence>
<dbReference type="Gene3D" id="3.30.450.20">
    <property type="entry name" value="PAS domain"/>
    <property type="match status" value="1"/>
</dbReference>
<dbReference type="InterPro" id="IPR050351">
    <property type="entry name" value="BphY/WalK/GraS-like"/>
</dbReference>
<dbReference type="InterPro" id="IPR003661">
    <property type="entry name" value="HisK_dim/P_dom"/>
</dbReference>
<protein>
    <recommendedName>
        <fullName evidence="2">histidine kinase</fullName>
        <ecNumber evidence="2">2.7.13.3</ecNumber>
    </recommendedName>
</protein>
<dbReference type="SUPFAM" id="SSF55874">
    <property type="entry name" value="ATPase domain of HSP90 chaperone/DNA topoisomerase II/histidine kinase"/>
    <property type="match status" value="1"/>
</dbReference>
<dbReference type="Gene3D" id="3.30.565.10">
    <property type="entry name" value="Histidine kinase-like ATPase, C-terminal domain"/>
    <property type="match status" value="1"/>
</dbReference>
<dbReference type="InterPro" id="IPR001610">
    <property type="entry name" value="PAC"/>
</dbReference>
<dbReference type="EMBL" id="BNAJ01000004">
    <property type="protein sequence ID" value="GHF42627.1"/>
    <property type="molecule type" value="Genomic_DNA"/>
</dbReference>
<name>A0A7W8KHI7_9DEIO</name>
<evidence type="ECO:0000313" key="11">
    <source>
        <dbReference type="EMBL" id="GHF42627.1"/>
    </source>
</evidence>
<dbReference type="SMART" id="SM00091">
    <property type="entry name" value="PAS"/>
    <property type="match status" value="2"/>
</dbReference>
<dbReference type="SMART" id="SM00086">
    <property type="entry name" value="PAC"/>
    <property type="match status" value="1"/>
</dbReference>
<evidence type="ECO:0000256" key="2">
    <source>
        <dbReference type="ARBA" id="ARBA00012438"/>
    </source>
</evidence>
<evidence type="ECO:0000256" key="4">
    <source>
        <dbReference type="ARBA" id="ARBA00022679"/>
    </source>
</evidence>
<dbReference type="SMART" id="SM00387">
    <property type="entry name" value="HATPase_c"/>
    <property type="match status" value="1"/>
</dbReference>
<dbReference type="PANTHER" id="PTHR42878">
    <property type="entry name" value="TWO-COMPONENT HISTIDINE KINASE"/>
    <property type="match status" value="1"/>
</dbReference>
<dbReference type="GO" id="GO:0000155">
    <property type="term" value="F:phosphorelay sensor kinase activity"/>
    <property type="evidence" value="ECO:0007669"/>
    <property type="project" value="InterPro"/>
</dbReference>
<evidence type="ECO:0000259" key="10">
    <source>
        <dbReference type="PROSITE" id="PS50113"/>
    </source>
</evidence>
<dbReference type="SUPFAM" id="SSF55785">
    <property type="entry name" value="PYP-like sensor domain (PAS domain)"/>
    <property type="match status" value="1"/>
</dbReference>
<dbReference type="NCBIfam" id="TIGR00229">
    <property type="entry name" value="sensory_box"/>
    <property type="match status" value="1"/>
</dbReference>
<dbReference type="InterPro" id="IPR004358">
    <property type="entry name" value="Sig_transdc_His_kin-like_C"/>
</dbReference>
<dbReference type="CDD" id="cd00130">
    <property type="entry name" value="PAS"/>
    <property type="match status" value="1"/>
</dbReference>
<gene>
    <name evidence="11" type="ORF">GCM10017781_18680</name>
    <name evidence="12" type="ORF">HNQ07_002098</name>
</gene>
<dbReference type="EMBL" id="JACHFK010000004">
    <property type="protein sequence ID" value="MBB5376634.1"/>
    <property type="molecule type" value="Genomic_DNA"/>
</dbReference>
<dbReference type="SMART" id="SM00388">
    <property type="entry name" value="HisKA"/>
    <property type="match status" value="1"/>
</dbReference>
<proteinExistence type="predicted"/>
<reference evidence="14" key="2">
    <citation type="journal article" date="2019" name="Int. J. Syst. Evol. Microbiol.">
        <title>The Global Catalogue of Microorganisms (GCM) 10K type strain sequencing project: providing services to taxonomists for standard genome sequencing and annotation.</title>
        <authorList>
            <consortium name="The Broad Institute Genomics Platform"/>
            <consortium name="The Broad Institute Genome Sequencing Center for Infectious Disease"/>
            <person name="Wu L."/>
            <person name="Ma J."/>
        </authorList>
    </citation>
    <scope>NUCLEOTIDE SEQUENCE [LARGE SCALE GENOMIC DNA]</scope>
    <source>
        <strain evidence="14">CGMCC 1.18437</strain>
    </source>
</reference>
<reference evidence="11" key="4">
    <citation type="submission" date="2024-05" db="EMBL/GenBank/DDBJ databases">
        <authorList>
            <person name="Sun Q."/>
            <person name="Zhou Y."/>
        </authorList>
    </citation>
    <scope>NUCLEOTIDE SEQUENCE</scope>
    <source>
        <strain evidence="11">CGMCC 1.18437</strain>
    </source>
</reference>
<dbReference type="InterPro" id="IPR003594">
    <property type="entry name" value="HATPase_dom"/>
</dbReference>
<dbReference type="Pfam" id="PF02518">
    <property type="entry name" value="HATPase_c"/>
    <property type="match status" value="1"/>
</dbReference>
<dbReference type="PROSITE" id="PS50113">
    <property type="entry name" value="PAC"/>
    <property type="match status" value="1"/>
</dbReference>
<evidence type="ECO:0000256" key="5">
    <source>
        <dbReference type="ARBA" id="ARBA00022777"/>
    </source>
</evidence>
<keyword evidence="4" id="KW-0808">Transferase</keyword>
<comment type="catalytic activity">
    <reaction evidence="1">
        <text>ATP + protein L-histidine = ADP + protein N-phospho-L-histidine.</text>
        <dbReference type="EC" id="2.7.13.3"/>
    </reaction>
</comment>
<reference evidence="12 13" key="3">
    <citation type="submission" date="2020-08" db="EMBL/GenBank/DDBJ databases">
        <title>Genomic Encyclopedia of Type Strains, Phase IV (KMG-IV): sequencing the most valuable type-strain genomes for metagenomic binning, comparative biology and taxonomic classification.</title>
        <authorList>
            <person name="Goeker M."/>
        </authorList>
    </citation>
    <scope>NUCLEOTIDE SEQUENCE [LARGE SCALE GENOMIC DNA]</scope>
    <source>
        <strain evidence="12 13">DSM 27521</strain>
    </source>
</reference>
<reference evidence="11" key="1">
    <citation type="journal article" date="2014" name="Int. J. Syst. Evol. Microbiol.">
        <title>Complete genome of a new Firmicutes species belonging to the dominant human colonic microbiota ('Ruminococcus bicirculans') reveals two chromosomes and a selective capacity to utilize plant glucans.</title>
        <authorList>
            <consortium name="NISC Comparative Sequencing Program"/>
            <person name="Wegmann U."/>
            <person name="Louis P."/>
            <person name="Goesmann A."/>
            <person name="Henrissat B."/>
            <person name="Duncan S.H."/>
            <person name="Flint H.J."/>
        </authorList>
    </citation>
    <scope>NUCLEOTIDE SEQUENCE</scope>
    <source>
        <strain evidence="11">CGMCC 1.18437</strain>
    </source>
</reference>
<accession>A0A7W8KHI7</accession>
<feature type="domain" description="PAS" evidence="9">
    <location>
        <begin position="116"/>
        <end position="186"/>
    </location>
</feature>
<evidence type="ECO:0000259" key="9">
    <source>
        <dbReference type="PROSITE" id="PS50112"/>
    </source>
</evidence>
<dbReference type="CDD" id="cd00082">
    <property type="entry name" value="HisKA"/>
    <property type="match status" value="1"/>
</dbReference>
<feature type="domain" description="Histidine kinase" evidence="8">
    <location>
        <begin position="270"/>
        <end position="483"/>
    </location>
</feature>
<organism evidence="12 13">
    <name type="scientific">Deinococcus metalli</name>
    <dbReference type="NCBI Taxonomy" id="1141878"/>
    <lineage>
        <taxon>Bacteria</taxon>
        <taxon>Thermotogati</taxon>
        <taxon>Deinococcota</taxon>
        <taxon>Deinococci</taxon>
        <taxon>Deinococcales</taxon>
        <taxon>Deinococcaceae</taxon>
        <taxon>Deinococcus</taxon>
    </lineage>
</organism>
<evidence type="ECO:0000259" key="8">
    <source>
        <dbReference type="PROSITE" id="PS50109"/>
    </source>
</evidence>
<keyword evidence="6" id="KW-0472">Membrane</keyword>
<dbReference type="InterPro" id="IPR035965">
    <property type="entry name" value="PAS-like_dom_sf"/>
</dbReference>
<dbReference type="InterPro" id="IPR036097">
    <property type="entry name" value="HisK_dim/P_sf"/>
</dbReference>
<keyword evidence="7" id="KW-0175">Coiled coil</keyword>
<keyword evidence="3" id="KW-0597">Phosphoprotein</keyword>
<dbReference type="RefSeq" id="WP_184111374.1">
    <property type="nucleotide sequence ID" value="NZ_BNAJ01000004.1"/>
</dbReference>
<dbReference type="Gene3D" id="1.10.287.130">
    <property type="match status" value="1"/>
</dbReference>
<dbReference type="FunFam" id="3.30.565.10:FF:000006">
    <property type="entry name" value="Sensor histidine kinase WalK"/>
    <property type="match status" value="1"/>
</dbReference>
<evidence type="ECO:0000256" key="6">
    <source>
        <dbReference type="ARBA" id="ARBA00023136"/>
    </source>
</evidence>
<dbReference type="InterPro" id="IPR005467">
    <property type="entry name" value="His_kinase_dom"/>
</dbReference>
<dbReference type="PROSITE" id="PS50109">
    <property type="entry name" value="HIS_KIN"/>
    <property type="match status" value="1"/>
</dbReference>
<feature type="domain" description="PAC" evidence="10">
    <location>
        <begin position="189"/>
        <end position="241"/>
    </location>
</feature>
<dbReference type="PANTHER" id="PTHR42878:SF15">
    <property type="entry name" value="BACTERIOPHYTOCHROME"/>
    <property type="match status" value="1"/>
</dbReference>
<keyword evidence="5" id="KW-0418">Kinase</keyword>
<evidence type="ECO:0000313" key="13">
    <source>
        <dbReference type="Proteomes" id="UP000539473"/>
    </source>
</evidence>
<dbReference type="InterPro" id="IPR013655">
    <property type="entry name" value="PAS_fold_3"/>
</dbReference>
<dbReference type="InterPro" id="IPR000014">
    <property type="entry name" value="PAS"/>
</dbReference>
<keyword evidence="14" id="KW-1185">Reference proteome</keyword>
<dbReference type="EC" id="2.7.13.3" evidence="2"/>
<evidence type="ECO:0000256" key="7">
    <source>
        <dbReference type="SAM" id="Coils"/>
    </source>
</evidence>
<evidence type="ECO:0000256" key="1">
    <source>
        <dbReference type="ARBA" id="ARBA00000085"/>
    </source>
</evidence>
<dbReference type="GO" id="GO:0007234">
    <property type="term" value="P:osmosensory signaling via phosphorelay pathway"/>
    <property type="evidence" value="ECO:0007669"/>
    <property type="project" value="TreeGrafter"/>
</dbReference>
<dbReference type="FunFam" id="3.30.450.20:FF:000099">
    <property type="entry name" value="Sensory box sensor histidine kinase"/>
    <property type="match status" value="1"/>
</dbReference>
<dbReference type="InterPro" id="IPR000700">
    <property type="entry name" value="PAS-assoc_C"/>
</dbReference>
<feature type="coiled-coil region" evidence="7">
    <location>
        <begin position="225"/>
        <end position="263"/>
    </location>
</feature>
<dbReference type="GO" id="GO:0016020">
    <property type="term" value="C:membrane"/>
    <property type="evidence" value="ECO:0007669"/>
    <property type="project" value="UniProtKB-SubCell"/>
</dbReference>
<dbReference type="PROSITE" id="PS50112">
    <property type="entry name" value="PAS"/>
    <property type="match status" value="1"/>
</dbReference>
<dbReference type="Proteomes" id="UP000619376">
    <property type="component" value="Unassembled WGS sequence"/>
</dbReference>